<protein>
    <recommendedName>
        <fullName evidence="1">F-box domain-containing protein</fullName>
    </recommendedName>
</protein>
<dbReference type="InterPro" id="IPR053772">
    <property type="entry name" value="At1g61320/At1g61330-like"/>
</dbReference>
<dbReference type="PANTHER" id="PTHR34145">
    <property type="entry name" value="OS02G0105600 PROTEIN"/>
    <property type="match status" value="1"/>
</dbReference>
<dbReference type="Gene3D" id="1.20.1280.50">
    <property type="match status" value="1"/>
</dbReference>
<comment type="caution">
    <text evidence="2">The sequence shown here is derived from an EMBL/GenBank/DDBJ whole genome shotgun (WGS) entry which is preliminary data.</text>
</comment>
<dbReference type="CDD" id="cd22160">
    <property type="entry name" value="F-box_AtFBL13-like"/>
    <property type="match status" value="1"/>
</dbReference>
<name>A0ABU6UFJ3_9FABA</name>
<dbReference type="Pfam" id="PF24758">
    <property type="entry name" value="LRR_At5g56370"/>
    <property type="match status" value="1"/>
</dbReference>
<dbReference type="Gene3D" id="3.80.10.10">
    <property type="entry name" value="Ribonuclease Inhibitor"/>
    <property type="match status" value="1"/>
</dbReference>
<sequence>MDRISDLPKIILHDILSRLPHKDVARTSILSKAWHETWSTFPILVFDGFGRGIHLPLKDKGKPLKIQHHRRKVNAFLNSVDRTLVRFHHHGFAIKEFSLSMMFFHPQFMPHHVDRWMKIVSQSNDSIKVLKLELDVTDHRFGFGPFSVDKYYYLPPDVLKAKLITKLELSGIIRVDKLFVNHRIRFSMLQILSLSKVYLGHEQALDDLISGCPMIEDLTLEYCFGLENVKIHDLPKLKSVKVSGPRVVDVDVPSLEFLHIGNRDLQLPCNINIDKCRNLKVLLLGFVSSVFVSNQWLLETFNKFPFLERLELDSCVTSESIKISSFRLKVLSIECCHEMKEAQINAPNLESFRYFGTNINVPAISFVNCSDQLEFDAVFSIHSCLDLERFRVFLHNIEPRNVMTSLALGMVNGSPIASNEDVLQNVPVKIKQLILRVGEETQEVCVLLIKALFWSFRPAIVSLKLRLCSKMFVKVSLEKLKWKDEEDGCCSSSNKMKCLLVA</sequence>
<evidence type="ECO:0000313" key="2">
    <source>
        <dbReference type="EMBL" id="MED6159477.1"/>
    </source>
</evidence>
<dbReference type="SUPFAM" id="SSF81383">
    <property type="entry name" value="F-box domain"/>
    <property type="match status" value="1"/>
</dbReference>
<dbReference type="SUPFAM" id="SSF52047">
    <property type="entry name" value="RNI-like"/>
    <property type="match status" value="1"/>
</dbReference>
<dbReference type="InterPro" id="IPR036047">
    <property type="entry name" value="F-box-like_dom_sf"/>
</dbReference>
<evidence type="ECO:0000259" key="1">
    <source>
        <dbReference type="PROSITE" id="PS50181"/>
    </source>
</evidence>
<dbReference type="EMBL" id="JASCZI010121073">
    <property type="protein sequence ID" value="MED6159477.1"/>
    <property type="molecule type" value="Genomic_DNA"/>
</dbReference>
<dbReference type="InterPro" id="IPR032675">
    <property type="entry name" value="LRR_dom_sf"/>
</dbReference>
<dbReference type="Pfam" id="PF00646">
    <property type="entry name" value="F-box"/>
    <property type="match status" value="1"/>
</dbReference>
<organism evidence="2 3">
    <name type="scientific">Stylosanthes scabra</name>
    <dbReference type="NCBI Taxonomy" id="79078"/>
    <lineage>
        <taxon>Eukaryota</taxon>
        <taxon>Viridiplantae</taxon>
        <taxon>Streptophyta</taxon>
        <taxon>Embryophyta</taxon>
        <taxon>Tracheophyta</taxon>
        <taxon>Spermatophyta</taxon>
        <taxon>Magnoliopsida</taxon>
        <taxon>eudicotyledons</taxon>
        <taxon>Gunneridae</taxon>
        <taxon>Pentapetalae</taxon>
        <taxon>rosids</taxon>
        <taxon>fabids</taxon>
        <taxon>Fabales</taxon>
        <taxon>Fabaceae</taxon>
        <taxon>Papilionoideae</taxon>
        <taxon>50 kb inversion clade</taxon>
        <taxon>dalbergioids sensu lato</taxon>
        <taxon>Dalbergieae</taxon>
        <taxon>Pterocarpus clade</taxon>
        <taxon>Stylosanthes</taxon>
    </lineage>
</organism>
<proteinExistence type="predicted"/>
<dbReference type="InterPro" id="IPR053781">
    <property type="entry name" value="F-box_AtFBL13-like"/>
</dbReference>
<dbReference type="PROSITE" id="PS50181">
    <property type="entry name" value="FBOX"/>
    <property type="match status" value="1"/>
</dbReference>
<keyword evidence="3" id="KW-1185">Reference proteome</keyword>
<dbReference type="InterPro" id="IPR055411">
    <property type="entry name" value="LRR_FXL15/At3g58940/PEG3-like"/>
</dbReference>
<accession>A0ABU6UFJ3</accession>
<dbReference type="InterPro" id="IPR001810">
    <property type="entry name" value="F-box_dom"/>
</dbReference>
<gene>
    <name evidence="2" type="ORF">PIB30_042675</name>
</gene>
<dbReference type="Proteomes" id="UP001341840">
    <property type="component" value="Unassembled WGS sequence"/>
</dbReference>
<feature type="domain" description="F-box" evidence="1">
    <location>
        <begin position="1"/>
        <end position="36"/>
    </location>
</feature>
<reference evidence="2 3" key="1">
    <citation type="journal article" date="2023" name="Plants (Basel)">
        <title>Bridging the Gap: Combining Genomics and Transcriptomics Approaches to Understand Stylosanthes scabra, an Orphan Legume from the Brazilian Caatinga.</title>
        <authorList>
            <person name="Ferreira-Neto J.R.C."/>
            <person name="da Silva M.D."/>
            <person name="Binneck E."/>
            <person name="de Melo N.F."/>
            <person name="da Silva R.H."/>
            <person name="de Melo A.L.T.M."/>
            <person name="Pandolfi V."/>
            <person name="Bustamante F.O."/>
            <person name="Brasileiro-Vidal A.C."/>
            <person name="Benko-Iseppon A.M."/>
        </authorList>
    </citation>
    <scope>NUCLEOTIDE SEQUENCE [LARGE SCALE GENOMIC DNA]</scope>
    <source>
        <tissue evidence="2">Leaves</tissue>
    </source>
</reference>
<dbReference type="PANTHER" id="PTHR34145:SF28">
    <property type="entry name" value="F-BOX DOMAIN-CONTAINING PROTEIN"/>
    <property type="match status" value="1"/>
</dbReference>
<evidence type="ECO:0000313" key="3">
    <source>
        <dbReference type="Proteomes" id="UP001341840"/>
    </source>
</evidence>